<reference evidence="9" key="2">
    <citation type="submission" date="2021-08" db="EMBL/GenBank/DDBJ databases">
        <authorList>
            <person name="Tani A."/>
            <person name="Ola A."/>
            <person name="Ogura Y."/>
            <person name="Katsura K."/>
            <person name="Hayashi T."/>
        </authorList>
    </citation>
    <scope>NUCLEOTIDE SEQUENCE</scope>
    <source>
        <strain evidence="9">DSM 19015</strain>
    </source>
</reference>
<sequence length="415" mass="45109">MSSFRHRLVDQLADAEWLHPARARAWCRILVVVSVLAVLGWIGLSRNGIDPLGRPLGTDFASFWTASHLALSGYPAAAYDAVAHAASQNALFPQERLGYYAFFYPPVFLLLCLPLALLPYLWALTLWLLAGLTLWLSCLGRILPQRWALLPIIGFPAVLINAGHGQNAFLTAACLGWGMLLIQRHPFMAGLCMGVLVFKPHLLLAAPILLLSAQRWRVVLGAITSAVALTLVSWALLGGEAWKAFLSIAPLARETMEQGLVEPWKMPSVFAAARVLGTGLGAAYLMQALVALATYVLLWRVASRRPGGMAEGAVLAAATPLCSPFLLDYDLLCLSLPLAWVAAEAQRTGWLRWEKMVLLTAYVLPLVARSLAEQGLPPAPLVIVALLLKTARRALRTPPPIGQTRMQTTALVRNT</sequence>
<feature type="transmembrane region" description="Helical" evidence="8">
    <location>
        <begin position="124"/>
        <end position="143"/>
    </location>
</feature>
<dbReference type="EMBL" id="BPQP01000071">
    <property type="protein sequence ID" value="GJD96876.1"/>
    <property type="molecule type" value="Genomic_DNA"/>
</dbReference>
<feature type="transmembrane region" description="Helical" evidence="8">
    <location>
        <begin position="275"/>
        <end position="299"/>
    </location>
</feature>
<evidence type="ECO:0000256" key="5">
    <source>
        <dbReference type="ARBA" id="ARBA00022989"/>
    </source>
</evidence>
<feature type="transmembrane region" description="Helical" evidence="8">
    <location>
        <begin position="188"/>
        <end position="211"/>
    </location>
</feature>
<comment type="caution">
    <text evidence="9">The sequence shown here is derived from an EMBL/GenBank/DDBJ whole genome shotgun (WGS) entry which is preliminary data.</text>
</comment>
<keyword evidence="4 8" id="KW-0812">Transmembrane</keyword>
<reference evidence="9" key="1">
    <citation type="journal article" date="2021" name="Front. Microbiol.">
        <title>Comprehensive Comparative Genomics and Phenotyping of Methylobacterium Species.</title>
        <authorList>
            <person name="Alessa O."/>
            <person name="Ogura Y."/>
            <person name="Fujitani Y."/>
            <person name="Takami H."/>
            <person name="Hayashi T."/>
            <person name="Sahin N."/>
            <person name="Tani A."/>
        </authorList>
    </citation>
    <scope>NUCLEOTIDE SEQUENCE</scope>
    <source>
        <strain evidence="9">DSM 19015</strain>
    </source>
</reference>
<feature type="transmembrane region" description="Helical" evidence="8">
    <location>
        <begin position="64"/>
        <end position="85"/>
    </location>
</feature>
<feature type="transmembrane region" description="Helical" evidence="8">
    <location>
        <begin position="97"/>
        <end position="118"/>
    </location>
</feature>
<gene>
    <name evidence="9" type="ORF">OCOJLMKI_4103</name>
</gene>
<feature type="transmembrane region" description="Helical" evidence="8">
    <location>
        <begin position="25"/>
        <end position="44"/>
    </location>
</feature>
<dbReference type="InterPro" id="IPR018584">
    <property type="entry name" value="GT87"/>
</dbReference>
<evidence type="ECO:0000313" key="9">
    <source>
        <dbReference type="EMBL" id="GJD96876.1"/>
    </source>
</evidence>
<evidence type="ECO:0000256" key="7">
    <source>
        <dbReference type="ARBA" id="ARBA00024033"/>
    </source>
</evidence>
<evidence type="ECO:0008006" key="11">
    <source>
        <dbReference type="Google" id="ProtNLM"/>
    </source>
</evidence>
<evidence type="ECO:0000313" key="10">
    <source>
        <dbReference type="Proteomes" id="UP001055125"/>
    </source>
</evidence>
<comment type="subcellular location">
    <subcellularLocation>
        <location evidence="1">Cell membrane</location>
        <topology evidence="1">Multi-pass membrane protein</topology>
    </subcellularLocation>
</comment>
<keyword evidence="3" id="KW-0808">Transferase</keyword>
<keyword evidence="2" id="KW-1003">Cell membrane</keyword>
<evidence type="ECO:0000256" key="2">
    <source>
        <dbReference type="ARBA" id="ARBA00022475"/>
    </source>
</evidence>
<comment type="similarity">
    <text evidence="7">Belongs to the glycosyltransferase 87 family.</text>
</comment>
<name>A0ABQ4S180_9HYPH</name>
<evidence type="ECO:0000256" key="3">
    <source>
        <dbReference type="ARBA" id="ARBA00022679"/>
    </source>
</evidence>
<keyword evidence="6 8" id="KW-0472">Membrane</keyword>
<feature type="transmembrane region" description="Helical" evidence="8">
    <location>
        <begin position="155"/>
        <end position="182"/>
    </location>
</feature>
<evidence type="ECO:0000256" key="8">
    <source>
        <dbReference type="SAM" id="Phobius"/>
    </source>
</evidence>
<accession>A0ABQ4S180</accession>
<keyword evidence="10" id="KW-1185">Reference proteome</keyword>
<proteinExistence type="inferred from homology"/>
<dbReference type="Proteomes" id="UP001055125">
    <property type="component" value="Unassembled WGS sequence"/>
</dbReference>
<evidence type="ECO:0000256" key="6">
    <source>
        <dbReference type="ARBA" id="ARBA00023136"/>
    </source>
</evidence>
<dbReference type="Pfam" id="PF09594">
    <property type="entry name" value="GT87"/>
    <property type="match status" value="1"/>
</dbReference>
<evidence type="ECO:0000256" key="1">
    <source>
        <dbReference type="ARBA" id="ARBA00004651"/>
    </source>
</evidence>
<dbReference type="RefSeq" id="WP_238245966.1">
    <property type="nucleotide sequence ID" value="NZ_BPQP01000071.1"/>
</dbReference>
<evidence type="ECO:0000256" key="4">
    <source>
        <dbReference type="ARBA" id="ARBA00022692"/>
    </source>
</evidence>
<protein>
    <recommendedName>
        <fullName evidence="11">DUF2029 domain-containing protein</fullName>
    </recommendedName>
</protein>
<feature type="transmembrane region" description="Helical" evidence="8">
    <location>
        <begin position="218"/>
        <end position="237"/>
    </location>
</feature>
<keyword evidence="5 8" id="KW-1133">Transmembrane helix</keyword>
<organism evidence="9 10">
    <name type="scientific">Methylobacterium iners</name>
    <dbReference type="NCBI Taxonomy" id="418707"/>
    <lineage>
        <taxon>Bacteria</taxon>
        <taxon>Pseudomonadati</taxon>
        <taxon>Pseudomonadota</taxon>
        <taxon>Alphaproteobacteria</taxon>
        <taxon>Hyphomicrobiales</taxon>
        <taxon>Methylobacteriaceae</taxon>
        <taxon>Methylobacterium</taxon>
    </lineage>
</organism>